<dbReference type="Proteomes" id="UP000000598">
    <property type="component" value="Chromosome F"/>
</dbReference>
<evidence type="ECO:0000256" key="2">
    <source>
        <dbReference type="SAM" id="Phobius"/>
    </source>
</evidence>
<dbReference type="InParanoid" id="Q6CKG1"/>
<keyword evidence="4" id="KW-1185">Reference proteome</keyword>
<dbReference type="EMBL" id="CR382126">
    <property type="protein sequence ID" value="CAG98286.1"/>
    <property type="molecule type" value="Genomic_DNA"/>
</dbReference>
<feature type="transmembrane region" description="Helical" evidence="2">
    <location>
        <begin position="6"/>
        <end position="30"/>
    </location>
</feature>
<keyword evidence="2" id="KW-1133">Transmembrane helix</keyword>
<organism evidence="3 4">
    <name type="scientific">Kluyveromyces lactis (strain ATCC 8585 / CBS 2359 / DSM 70799 / NBRC 1267 / NRRL Y-1140 / WM37)</name>
    <name type="common">Yeast</name>
    <name type="synonym">Candida sphaerica</name>
    <dbReference type="NCBI Taxonomy" id="284590"/>
    <lineage>
        <taxon>Eukaryota</taxon>
        <taxon>Fungi</taxon>
        <taxon>Dikarya</taxon>
        <taxon>Ascomycota</taxon>
        <taxon>Saccharomycotina</taxon>
        <taxon>Saccharomycetes</taxon>
        <taxon>Saccharomycetales</taxon>
        <taxon>Saccharomycetaceae</taxon>
        <taxon>Kluyveromyces</taxon>
    </lineage>
</organism>
<feature type="compositionally biased region" description="Basic and acidic residues" evidence="1">
    <location>
        <begin position="91"/>
        <end position="101"/>
    </location>
</feature>
<evidence type="ECO:0000313" key="3">
    <source>
        <dbReference type="EMBL" id="CAG98286.1"/>
    </source>
</evidence>
<sequence>MSDNTVGVAVGCAVGIPIGVGIIVAFGFWYRMQRRFKEEELEHDGHSNFDEEMSFNDMGVMKMQQAGEHVQENEHEVHGNHVSSDETASSSEEKREREVDHTSTQLKNNSSTGSISRGKSGKRNIYTPAYRKRLQETVSSIQKPMDFDSSNNTKSTSTSITSADTPKRQSSQINMFDKMIPMLPDAAVGGNGSGSIFDEGSVPRRNSSNETLLKTIGTLDLGAYPRRGSSVQISGMNNNNAINNHNINNADNSIISSRHSLTSLHTHMSSPSTNSKPIIENVFDTPKGSKVLTLPAENDSSEQYRLQNNYDIRDDHHIAEEDQYENEFTNYSENKREFIDSLRPKRQT</sequence>
<dbReference type="eggNOG" id="ENOG502RZI6">
    <property type="taxonomic scope" value="Eukaryota"/>
</dbReference>
<proteinExistence type="predicted"/>
<dbReference type="OMA" id="KYYVPAY"/>
<evidence type="ECO:0000313" key="4">
    <source>
        <dbReference type="Proteomes" id="UP000000598"/>
    </source>
</evidence>
<protein>
    <submittedName>
        <fullName evidence="3">KLLA0F10934p</fullName>
    </submittedName>
</protein>
<dbReference type="HOGENOM" id="CLU_079389_0_0_1"/>
<keyword evidence="2" id="KW-0812">Transmembrane</keyword>
<feature type="compositionally biased region" description="Basic and acidic residues" evidence="1">
    <location>
        <begin position="69"/>
        <end position="79"/>
    </location>
</feature>
<feature type="region of interest" description="Disordered" evidence="1">
    <location>
        <begin position="67"/>
        <end position="170"/>
    </location>
</feature>
<gene>
    <name evidence="3" type="ORF">KLLA0_F10934g</name>
</gene>
<feature type="compositionally biased region" description="Polar residues" evidence="1">
    <location>
        <begin position="102"/>
        <end position="117"/>
    </location>
</feature>
<dbReference type="FunCoup" id="Q6CKG1">
    <property type="interactions" value="22"/>
</dbReference>
<feature type="compositionally biased region" description="Low complexity" evidence="1">
    <location>
        <begin position="149"/>
        <end position="162"/>
    </location>
</feature>
<name>Q6CKG1_KLULA</name>
<evidence type="ECO:0000256" key="1">
    <source>
        <dbReference type="SAM" id="MobiDB-lite"/>
    </source>
</evidence>
<dbReference type="AlphaFoldDB" id="Q6CKG1"/>
<keyword evidence="2" id="KW-0472">Membrane</keyword>
<accession>Q6CKG1</accession>
<dbReference type="KEGG" id="kla:KLLA0_F10934g"/>
<reference evidence="3 4" key="1">
    <citation type="journal article" date="2004" name="Nature">
        <title>Genome evolution in yeasts.</title>
        <authorList>
            <consortium name="Genolevures"/>
            <person name="Dujon B."/>
            <person name="Sherman D."/>
            <person name="Fischer G."/>
            <person name="Durrens P."/>
            <person name="Casaregola S."/>
            <person name="Lafontaine I."/>
            <person name="de Montigny J."/>
            <person name="Marck C."/>
            <person name="Neuveglise C."/>
            <person name="Talla E."/>
            <person name="Goffard N."/>
            <person name="Frangeul L."/>
            <person name="Aigle M."/>
            <person name="Anthouard V."/>
            <person name="Babour A."/>
            <person name="Barbe V."/>
            <person name="Barnay S."/>
            <person name="Blanchin S."/>
            <person name="Beckerich J.M."/>
            <person name="Beyne E."/>
            <person name="Bleykasten C."/>
            <person name="Boisrame A."/>
            <person name="Boyer J."/>
            <person name="Cattolico L."/>
            <person name="Confanioleri F."/>
            <person name="de Daruvar A."/>
            <person name="Despons L."/>
            <person name="Fabre E."/>
            <person name="Fairhead C."/>
            <person name="Ferry-Dumazet H."/>
            <person name="Groppi A."/>
            <person name="Hantraye F."/>
            <person name="Hennequin C."/>
            <person name="Jauniaux N."/>
            <person name="Joyet P."/>
            <person name="Kachouri R."/>
            <person name="Kerrest A."/>
            <person name="Koszul R."/>
            <person name="Lemaire M."/>
            <person name="Lesur I."/>
            <person name="Ma L."/>
            <person name="Muller H."/>
            <person name="Nicaud J.M."/>
            <person name="Nikolski M."/>
            <person name="Oztas S."/>
            <person name="Ozier-Kalogeropoulos O."/>
            <person name="Pellenz S."/>
            <person name="Potier S."/>
            <person name="Richard G.F."/>
            <person name="Straub M.L."/>
            <person name="Suleau A."/>
            <person name="Swennene D."/>
            <person name="Tekaia F."/>
            <person name="Wesolowski-Louvel M."/>
            <person name="Westhof E."/>
            <person name="Wirth B."/>
            <person name="Zeniou-Meyer M."/>
            <person name="Zivanovic I."/>
            <person name="Bolotin-Fukuhara M."/>
            <person name="Thierry A."/>
            <person name="Bouchier C."/>
            <person name="Caudron B."/>
            <person name="Scarpelli C."/>
            <person name="Gaillardin C."/>
            <person name="Weissenbach J."/>
            <person name="Wincker P."/>
            <person name="Souciet J.L."/>
        </authorList>
    </citation>
    <scope>NUCLEOTIDE SEQUENCE [LARGE SCALE GENOMIC DNA]</scope>
    <source>
        <strain evidence="4">ATCC 8585 / CBS 2359 / DSM 70799 / NBRC 1267 / NRRL Y-1140 / WM37</strain>
    </source>
</reference>
<dbReference type="PaxDb" id="284590-Q6CKG1"/>
<feature type="compositionally biased region" description="Polar residues" evidence="1">
    <location>
        <begin position="81"/>
        <end position="90"/>
    </location>
</feature>